<comment type="subcellular location">
    <subcellularLocation>
        <location evidence="1">Nucleus</location>
    </subcellularLocation>
</comment>
<dbReference type="Pfam" id="PF00397">
    <property type="entry name" value="WW"/>
    <property type="match status" value="1"/>
</dbReference>
<feature type="region of interest" description="Disordered" evidence="7">
    <location>
        <begin position="73"/>
        <end position="161"/>
    </location>
</feature>
<dbReference type="Gene3D" id="1.10.10.440">
    <property type="entry name" value="FF domain"/>
    <property type="match status" value="5"/>
</dbReference>
<dbReference type="InterPro" id="IPR036517">
    <property type="entry name" value="FF_domain_sf"/>
</dbReference>
<dbReference type="InterPro" id="IPR036020">
    <property type="entry name" value="WW_dom_sf"/>
</dbReference>
<proteinExistence type="predicted"/>
<dbReference type="SUPFAM" id="SSF81698">
    <property type="entry name" value="FF domain"/>
    <property type="match status" value="5"/>
</dbReference>
<feature type="domain" description="FF" evidence="9">
    <location>
        <begin position="381"/>
        <end position="443"/>
    </location>
</feature>
<keyword evidence="6" id="KW-0175">Coiled coil</keyword>
<dbReference type="PANTHER" id="PTHR11864:SF0">
    <property type="entry name" value="PRP40 PRE-MRNA PROCESSING FACTOR 40 HOMOLOG A (YEAST)"/>
    <property type="match status" value="1"/>
</dbReference>
<feature type="compositionally biased region" description="Basic and acidic residues" evidence="7">
    <location>
        <begin position="651"/>
        <end position="720"/>
    </location>
</feature>
<dbReference type="GO" id="GO:0003723">
    <property type="term" value="F:RNA binding"/>
    <property type="evidence" value="ECO:0007669"/>
    <property type="project" value="TreeGrafter"/>
</dbReference>
<sequence length="785" mass="92793">MSEWGATKMPDGRTYYWHKVTKETTWAKPEGFVDEPATPAPAAALAASNPAAWTETKTADGRSYYYNRVSRETSWEKPEGFQAPQIERPAPDFVAGGGGGAGFGGRDYNNSDRQLSRRDNRDAGLPQKPSFDGPRGGGDRWEGRDSRQEGAGFRGPMPIKTEEPEFNNLEQAEEAFFKTLKRHNVRHDMEWHEAVRLVVRERDYRAIKDPADRRKAFDKYCRELREQEKGKEKERRERLRVDFRKMLSTHDEIKHYTRWKTARPLIEREHVFKSAGDDDERRRMFDEYIVELKKQHAEDEASRRAHAMRELNTMLKALVVDPDTRWTDAEDIIMNSERFVSEDTFQGLHKLDVFYAFDSHMKSLERIANDVAQKEKSSRRRHERQARDGFKQMLHEKVQEGKIKAGSKWQDVHPLVVDDERFQAYMGQPGSDPIELFWDIVEEEERRLRSKRNDAMDVMDENRWEMVPSSSFEDFKDVMRSDPRTGSFSEDDLSMVFAKIMDKVKERIEKKKDQAERDQREAVENIRYAMRKVNPPIRASDSFDHVSSMLENQRDFASADHETRITAYTKFIKRLKEKEDERRDHRDRERGRHHRNESRRDDRERDRRDDRDRRHRTHTPEVDAYQADRRKASEIRERRVEKASFGLTPPRDVRDMRDVRDPRDRDYRERRGSDRYDGRERRSERGSVPVYDRERRERDLERERHYVSRADPRDKGRTLDYGDEDAVGSRPGSVRKRRESDVSNVSRRESKRPRQTRSPIADPSLPKEEPPALQSGSEEGEIEEV</sequence>
<gene>
    <name evidence="10" type="ORF">RCC_08436</name>
</gene>
<dbReference type="Proteomes" id="UP000225277">
    <property type="component" value="Unassembled WGS sequence"/>
</dbReference>
<reference evidence="10 11" key="1">
    <citation type="submission" date="2016-03" db="EMBL/GenBank/DDBJ databases">
        <authorList>
            <person name="Ploux O."/>
        </authorList>
    </citation>
    <scope>NUCLEOTIDE SEQUENCE [LARGE SCALE GENOMIC DNA]</scope>
    <source>
        <strain evidence="10 11">URUG2</strain>
    </source>
</reference>
<dbReference type="GO" id="GO:0005685">
    <property type="term" value="C:U1 snRNP"/>
    <property type="evidence" value="ECO:0007669"/>
    <property type="project" value="TreeGrafter"/>
</dbReference>
<organism evidence="10 11">
    <name type="scientific">Ramularia collo-cygni</name>
    <dbReference type="NCBI Taxonomy" id="112498"/>
    <lineage>
        <taxon>Eukaryota</taxon>
        <taxon>Fungi</taxon>
        <taxon>Dikarya</taxon>
        <taxon>Ascomycota</taxon>
        <taxon>Pezizomycotina</taxon>
        <taxon>Dothideomycetes</taxon>
        <taxon>Dothideomycetidae</taxon>
        <taxon>Mycosphaerellales</taxon>
        <taxon>Mycosphaerellaceae</taxon>
        <taxon>Ramularia</taxon>
    </lineage>
</organism>
<dbReference type="PROSITE" id="PS50020">
    <property type="entry name" value="WW_DOMAIN_2"/>
    <property type="match status" value="2"/>
</dbReference>
<feature type="compositionally biased region" description="Basic and acidic residues" evidence="7">
    <location>
        <begin position="577"/>
        <end position="590"/>
    </location>
</feature>
<dbReference type="OrthoDB" id="187617at2759"/>
<feature type="compositionally biased region" description="Basic and acidic residues" evidence="7">
    <location>
        <begin position="598"/>
        <end position="642"/>
    </location>
</feature>
<dbReference type="EMBL" id="FJUY01000014">
    <property type="protein sequence ID" value="CZT22731.1"/>
    <property type="molecule type" value="Genomic_DNA"/>
</dbReference>
<evidence type="ECO:0000313" key="11">
    <source>
        <dbReference type="Proteomes" id="UP000225277"/>
    </source>
</evidence>
<dbReference type="AlphaFoldDB" id="A0A2D3VF83"/>
<dbReference type="InterPro" id="IPR001202">
    <property type="entry name" value="WW_dom"/>
</dbReference>
<keyword evidence="3" id="KW-0677">Repeat</keyword>
<feature type="domain" description="WW" evidence="8">
    <location>
        <begin position="1"/>
        <end position="31"/>
    </location>
</feature>
<dbReference type="STRING" id="112498.A0A2D3VF83"/>
<evidence type="ECO:0000256" key="7">
    <source>
        <dbReference type="SAM" id="MobiDB-lite"/>
    </source>
</evidence>
<evidence type="ECO:0000256" key="6">
    <source>
        <dbReference type="SAM" id="Coils"/>
    </source>
</evidence>
<dbReference type="FunFam" id="1.10.10.440:FF:000013">
    <property type="entry name" value="pre-mRNA-processing protein 40A isoform X1"/>
    <property type="match status" value="1"/>
</dbReference>
<dbReference type="Pfam" id="PF01846">
    <property type="entry name" value="FF"/>
    <property type="match status" value="3"/>
</dbReference>
<dbReference type="SMART" id="SM00456">
    <property type="entry name" value="WW"/>
    <property type="match status" value="2"/>
</dbReference>
<dbReference type="SUPFAM" id="SSF51045">
    <property type="entry name" value="WW domain"/>
    <property type="match status" value="2"/>
</dbReference>
<dbReference type="PANTHER" id="PTHR11864">
    <property type="entry name" value="PRE-MRNA-PROCESSING PROTEIN PRP40"/>
    <property type="match status" value="1"/>
</dbReference>
<dbReference type="GO" id="GO:0071004">
    <property type="term" value="C:U2-type prespliceosome"/>
    <property type="evidence" value="ECO:0007669"/>
    <property type="project" value="TreeGrafter"/>
</dbReference>
<feature type="coiled-coil region" evidence="6">
    <location>
        <begin position="498"/>
        <end position="525"/>
    </location>
</feature>
<feature type="domain" description="WW" evidence="8">
    <location>
        <begin position="47"/>
        <end position="80"/>
    </location>
</feature>
<evidence type="ECO:0000256" key="1">
    <source>
        <dbReference type="ARBA" id="ARBA00004123"/>
    </source>
</evidence>
<dbReference type="InterPro" id="IPR002713">
    <property type="entry name" value="FF_domain"/>
</dbReference>
<feature type="region of interest" description="Disordered" evidence="7">
    <location>
        <begin position="577"/>
        <end position="785"/>
    </location>
</feature>
<keyword evidence="11" id="KW-1185">Reference proteome</keyword>
<dbReference type="PROSITE" id="PS01159">
    <property type="entry name" value="WW_DOMAIN_1"/>
    <property type="match status" value="2"/>
</dbReference>
<evidence type="ECO:0000256" key="2">
    <source>
        <dbReference type="ARBA" id="ARBA00022664"/>
    </source>
</evidence>
<accession>A0A2D3VF83</accession>
<keyword evidence="2" id="KW-0507">mRNA processing</keyword>
<evidence type="ECO:0000259" key="8">
    <source>
        <dbReference type="PROSITE" id="PS50020"/>
    </source>
</evidence>
<keyword evidence="4" id="KW-0508">mRNA splicing</keyword>
<dbReference type="SMART" id="SM00441">
    <property type="entry name" value="FF"/>
    <property type="match status" value="4"/>
</dbReference>
<evidence type="ECO:0000256" key="3">
    <source>
        <dbReference type="ARBA" id="ARBA00022737"/>
    </source>
</evidence>
<feature type="compositionally biased region" description="Basic and acidic residues" evidence="7">
    <location>
        <begin position="137"/>
        <end position="148"/>
    </location>
</feature>
<dbReference type="Pfam" id="PF25432">
    <property type="entry name" value="FF_PRPF40A"/>
    <property type="match status" value="1"/>
</dbReference>
<dbReference type="CDD" id="cd00201">
    <property type="entry name" value="WW"/>
    <property type="match status" value="2"/>
</dbReference>
<feature type="domain" description="FF" evidence="9">
    <location>
        <begin position="236"/>
        <end position="291"/>
    </location>
</feature>
<evidence type="ECO:0000259" key="9">
    <source>
        <dbReference type="PROSITE" id="PS51676"/>
    </source>
</evidence>
<evidence type="ECO:0000256" key="5">
    <source>
        <dbReference type="ARBA" id="ARBA00023242"/>
    </source>
</evidence>
<dbReference type="Gene3D" id="2.20.70.10">
    <property type="match status" value="2"/>
</dbReference>
<dbReference type="GO" id="GO:0045292">
    <property type="term" value="P:mRNA cis splicing, via spliceosome"/>
    <property type="evidence" value="ECO:0007669"/>
    <property type="project" value="InterPro"/>
</dbReference>
<feature type="compositionally biased region" description="Gly residues" evidence="7">
    <location>
        <begin position="95"/>
        <end position="105"/>
    </location>
</feature>
<dbReference type="PROSITE" id="PS51676">
    <property type="entry name" value="FF"/>
    <property type="match status" value="2"/>
</dbReference>
<dbReference type="RefSeq" id="XP_023629455.1">
    <property type="nucleotide sequence ID" value="XM_023773687.1"/>
</dbReference>
<evidence type="ECO:0000313" key="10">
    <source>
        <dbReference type="EMBL" id="CZT22731.1"/>
    </source>
</evidence>
<dbReference type="GeneID" id="35603532"/>
<evidence type="ECO:0000256" key="4">
    <source>
        <dbReference type="ARBA" id="ARBA00023187"/>
    </source>
</evidence>
<protein>
    <submittedName>
        <fullName evidence="10">Related to U1 snRNP protein</fullName>
    </submittedName>
</protein>
<dbReference type="InterPro" id="IPR039726">
    <property type="entry name" value="Prp40-like"/>
</dbReference>
<name>A0A2D3VF83_9PEZI</name>
<keyword evidence="5" id="KW-0539">Nucleus</keyword>